<sequence>MYLPQDPPLVGAAPGAASTAQGVSGLTSRATGNPFAFAERPVTGSRPPRLAPIHHQLGSPSLPAMTLRSQLHLLDACPCMVAVLAAFPAVTTSPAAQEDDVFRLYRSLEWTTRTPPPLTVYLQPYLQAVDSDHYLRLHTYNNGTPSSTYSSRSCPLTGAPAAHPATAVVLLLRILNDVFLFPDAAPGMMSPPGALIDAFLKTTDAAPSLLDTDEELAALDPAARMAMLHDMADRSARAARGEVFGPPVPVPLHGPQPGTPRASGARSSPPPIRRRSRSPRVTHQPDHPPDPDTAATESSPTDANYFVEIRVDPSRPIHLCLQIRILPAEAVSNVSMRILFVGAALSRTLVEGALSRGPPSWSAAQFPAHLMENSSGNLPVDRQQIDTSTNQTGAAPPPSPTDHELEQAAQEAEYRTLEVLLGSTEEPEAKECDFTAAATGETDEKLAEATMPRSAESGCRRNRSRSRARAVANYTLETPSTPHQKINLQITLRSDADVIVLAESPTPAADAGSASQAEPCRLTMQEVALLHFVSWTGRTGQPPPLTVYAEPGLQQVLRDLRRRPRQPLVPDTDQTSNDTKISSARLRPKPKKQPGPLAATLPDASHASRTSRTLAISSDSSSRKPSHAGRQTPAHARRQPKKRPRSRRDVSKAAPSTTTLPFPSDAAGVRQPAAPSPASTSVAPQVSYGAKPDQQSKVAQTGALPSPPPSIDADDAPVDTARPRLAVPDIPGFLYQDYL</sequence>
<organism evidence="2 3">
    <name type="scientific">Symbiodinium microadriaticum</name>
    <name type="common">Dinoflagellate</name>
    <name type="synonym">Zooxanthella microadriatica</name>
    <dbReference type="NCBI Taxonomy" id="2951"/>
    <lineage>
        <taxon>Eukaryota</taxon>
        <taxon>Sar</taxon>
        <taxon>Alveolata</taxon>
        <taxon>Dinophyceae</taxon>
        <taxon>Suessiales</taxon>
        <taxon>Symbiodiniaceae</taxon>
        <taxon>Symbiodinium</taxon>
    </lineage>
</organism>
<feature type="region of interest" description="Disordered" evidence="1">
    <location>
        <begin position="443"/>
        <end position="465"/>
    </location>
</feature>
<evidence type="ECO:0000313" key="2">
    <source>
        <dbReference type="EMBL" id="OLP88827.1"/>
    </source>
</evidence>
<name>A0A1Q9D0Y3_SYMMI</name>
<proteinExistence type="predicted"/>
<feature type="compositionally biased region" description="Polar residues" evidence="1">
    <location>
        <begin position="572"/>
        <end position="582"/>
    </location>
</feature>
<evidence type="ECO:0000313" key="3">
    <source>
        <dbReference type="Proteomes" id="UP000186817"/>
    </source>
</evidence>
<keyword evidence="3" id="KW-1185">Reference proteome</keyword>
<evidence type="ECO:0000256" key="1">
    <source>
        <dbReference type="SAM" id="MobiDB-lite"/>
    </source>
</evidence>
<gene>
    <name evidence="2" type="ORF">AK812_SmicGene29783</name>
</gene>
<feature type="compositionally biased region" description="Polar residues" evidence="1">
    <location>
        <begin position="607"/>
        <end position="620"/>
    </location>
</feature>
<dbReference type="Proteomes" id="UP000186817">
    <property type="component" value="Unassembled WGS sequence"/>
</dbReference>
<feature type="compositionally biased region" description="Low complexity" evidence="1">
    <location>
        <begin position="671"/>
        <end position="687"/>
    </location>
</feature>
<dbReference type="EMBL" id="LSRX01000792">
    <property type="protein sequence ID" value="OLP88827.1"/>
    <property type="molecule type" value="Genomic_DNA"/>
</dbReference>
<feature type="compositionally biased region" description="Basic residues" evidence="1">
    <location>
        <begin position="635"/>
        <end position="646"/>
    </location>
</feature>
<dbReference type="OrthoDB" id="437345at2759"/>
<accession>A0A1Q9D0Y3</accession>
<feature type="region of interest" description="Disordered" evidence="1">
    <location>
        <begin position="388"/>
        <end position="408"/>
    </location>
</feature>
<protein>
    <submittedName>
        <fullName evidence="2">Uncharacterized protein</fullName>
    </submittedName>
</protein>
<dbReference type="AlphaFoldDB" id="A0A1Q9D0Y3"/>
<feature type="region of interest" description="Disordered" evidence="1">
    <location>
        <begin position="242"/>
        <end position="300"/>
    </location>
</feature>
<feature type="compositionally biased region" description="Pro residues" evidence="1">
    <location>
        <begin position="246"/>
        <end position="258"/>
    </location>
</feature>
<comment type="caution">
    <text evidence="2">The sequence shown here is derived from an EMBL/GenBank/DDBJ whole genome shotgun (WGS) entry which is preliminary data.</text>
</comment>
<reference evidence="2 3" key="1">
    <citation type="submission" date="2016-02" db="EMBL/GenBank/DDBJ databases">
        <title>Genome analysis of coral dinoflagellate symbionts highlights evolutionary adaptations to a symbiotic lifestyle.</title>
        <authorList>
            <person name="Aranda M."/>
            <person name="Li Y."/>
            <person name="Liew Y.J."/>
            <person name="Baumgarten S."/>
            <person name="Simakov O."/>
            <person name="Wilson M."/>
            <person name="Piel J."/>
            <person name="Ashoor H."/>
            <person name="Bougouffa S."/>
            <person name="Bajic V.B."/>
            <person name="Ryu T."/>
            <person name="Ravasi T."/>
            <person name="Bayer T."/>
            <person name="Micklem G."/>
            <person name="Kim H."/>
            <person name="Bhak J."/>
            <person name="Lajeunesse T.C."/>
            <person name="Voolstra C.R."/>
        </authorList>
    </citation>
    <scope>NUCLEOTIDE SEQUENCE [LARGE SCALE GENOMIC DNA]</scope>
    <source>
        <strain evidence="2 3">CCMP2467</strain>
    </source>
</reference>
<feature type="region of interest" description="Disordered" evidence="1">
    <location>
        <begin position="561"/>
        <end position="726"/>
    </location>
</feature>